<evidence type="ECO:0000256" key="2">
    <source>
        <dbReference type="SAM" id="Phobius"/>
    </source>
</evidence>
<evidence type="ECO:0000313" key="4">
    <source>
        <dbReference type="Proteomes" id="UP000694843"/>
    </source>
</evidence>
<dbReference type="GeneID" id="108672725"/>
<evidence type="ECO:0000256" key="1">
    <source>
        <dbReference type="SAM" id="MobiDB-lite"/>
    </source>
</evidence>
<feature type="transmembrane region" description="Helical" evidence="2">
    <location>
        <begin position="594"/>
        <end position="616"/>
    </location>
</feature>
<dbReference type="GO" id="GO:0007169">
    <property type="term" value="P:cell surface receptor protein tyrosine kinase signaling pathway"/>
    <property type="evidence" value="ECO:0007669"/>
    <property type="project" value="TreeGrafter"/>
</dbReference>
<feature type="compositionally biased region" description="Low complexity" evidence="1">
    <location>
        <begin position="71"/>
        <end position="87"/>
    </location>
</feature>
<feature type="region of interest" description="Disordered" evidence="1">
    <location>
        <begin position="330"/>
        <end position="384"/>
    </location>
</feature>
<dbReference type="PANTHER" id="PTHR24416:SF619">
    <property type="entry name" value="TYROSINE-PROTEIN KINASE TRANSMEMBRANE RECEPTOR ROR-LIKE PROTEIN"/>
    <property type="match status" value="1"/>
</dbReference>
<dbReference type="InterPro" id="IPR020635">
    <property type="entry name" value="Tyr_kinase_cat_dom"/>
</dbReference>
<dbReference type="KEGG" id="hazt:108672725"/>
<proteinExistence type="predicted"/>
<keyword evidence="2" id="KW-1133">Transmembrane helix</keyword>
<dbReference type="GO" id="GO:0030424">
    <property type="term" value="C:axon"/>
    <property type="evidence" value="ECO:0007669"/>
    <property type="project" value="TreeGrafter"/>
</dbReference>
<feature type="compositionally biased region" description="Polar residues" evidence="1">
    <location>
        <begin position="94"/>
        <end position="108"/>
    </location>
</feature>
<dbReference type="Pfam" id="PF07714">
    <property type="entry name" value="PK_Tyr_Ser-Thr"/>
    <property type="match status" value="2"/>
</dbReference>
<dbReference type="OrthoDB" id="6071166at2759"/>
<evidence type="ECO:0000313" key="5">
    <source>
        <dbReference type="RefSeq" id="XP_018015937.1"/>
    </source>
</evidence>
<dbReference type="InterPro" id="IPR011009">
    <property type="entry name" value="Kinase-like_dom_sf"/>
</dbReference>
<dbReference type="PANTHER" id="PTHR24416">
    <property type="entry name" value="TYROSINE-PROTEIN KINASE RECEPTOR"/>
    <property type="match status" value="1"/>
</dbReference>
<gene>
    <name evidence="5" type="primary">LOC108672725</name>
</gene>
<dbReference type="SMART" id="SM00219">
    <property type="entry name" value="TyrKc"/>
    <property type="match status" value="1"/>
</dbReference>
<accession>A0A8B7NQF1</accession>
<keyword evidence="2" id="KW-0812">Transmembrane</keyword>
<dbReference type="GO" id="GO:0004714">
    <property type="term" value="F:transmembrane receptor protein tyrosine kinase activity"/>
    <property type="evidence" value="ECO:0007669"/>
    <property type="project" value="TreeGrafter"/>
</dbReference>
<dbReference type="RefSeq" id="XP_018015937.1">
    <property type="nucleotide sequence ID" value="XM_018160448.1"/>
</dbReference>
<sequence length="1258" mass="138557">METPTFQETHLLIQTSTETPGNMINNSFILENTTDSENLIIALKSTILNSKENDFNSAESRSSLTLTEGELNNPDLDDLTSLSPSDNAADKGGKTTNDVSVETESSELSDLAPTLTINVPTFTDENLFKNVGQGEKDATHSLTSPTSPTLGSAIFDLSVSRFKYIHKPELIPYQGMKQPPYAEDSDPRVAEFIKSKASSDHYIENGRIRNTIDRTNPNTHRAGGGHRLNSHQLKSTPRTEENIVALLKDDRVINEHNRHLSTSTTTESVPMNDEPILVEVYKKFQESEVPISSTDVNDGLPESLSSENDVNLFMNTTAKTDSLEVEEFWTPTPTSGDVVGTGRVSGHSSDVDMRINSTTTKTEVHGKQNSSAPSLPEGSGHEVESKLMDQDIHSMWKASTNPGFTHRNSNDPHSPCHAAPCGLRAICHPTPITHEDDNKNHEGVPDRAATPLEITLKTREKLLIPSMRSFSTPAEGESAVSSTSKNQPQIHAAETATKTIRGPKSVLSRKKKTLSREALKKTWNSEGQSEGKPHRKTRTVSEMRVGPAPFICLCPDRKIVQPHESCSVVPLNITPSAVSLPHHPGGNPHHTRQLWAVGAASVVVMAVLVVLGVMVWRSRRYFGELSKKKRFMGSSTNFNLSHATKSFVHAFASNPNYYTNTATPTSTQFGLNGVFETSFTDQIGDTNAIFSRLASSRNNSDTNAIFSRLASSRNNSDTNAILSRLASSRNNSDTNAIFSRLASSRNNSDTNAILSRLASITSTHLSLKDTTSIFGTSLGTTEMPGTPGTTRPVRRLDAGRLRFVGELGEGCFGKVYKGLLQEMKSSPLLEYSKMCDFETRMLLPASDLHCPRASGNPDAAASGAMHASPVKDECHYVNESLLTRSEESDENNFEDLVVAVKVLKETTGSAGGALREDFMREVEMMSAFDHENIVRLLGIVVPDPPRTPWMVFEYMELGDLANLLRTRAPPLMLNMRSFRRVPKSKGKVQGYLTPQSQESLVESLLNDEPQTEQNWNHRGSTPRFQNPNVSLSFNSEKNEEGLAVFCDPNEKIGYQGSETLKLDENRIGKHLIDPNLNRKAIDQNQDLFGPNLVDSKKSWRPRSSLCGLTRSIVNNSGRGSINGKSSIKERPRFSCPDPFNKNFGIDDSGKCEAEFQVFTKETGIHDHLATDPRQEDDDESDIEDDVTVDEEDLMGSTFDQRALLQMAVDVAAGMTYLSGRHFVHRDLATRNCLVSAAGVVKIADFGMSRDIYTSDYYK</sequence>
<feature type="non-terminal residue" evidence="5">
    <location>
        <position position="1258"/>
    </location>
</feature>
<feature type="compositionally biased region" description="Polar residues" evidence="1">
    <location>
        <begin position="479"/>
        <end position="489"/>
    </location>
</feature>
<dbReference type="InterPro" id="IPR000719">
    <property type="entry name" value="Prot_kinase_dom"/>
</dbReference>
<name>A0A8B7NQF1_HYAAZ</name>
<protein>
    <submittedName>
        <fullName evidence="5">Uncharacterized protein LOC108672725</fullName>
    </submittedName>
</protein>
<dbReference type="GO" id="GO:0005524">
    <property type="term" value="F:ATP binding"/>
    <property type="evidence" value="ECO:0007669"/>
    <property type="project" value="InterPro"/>
</dbReference>
<feature type="region of interest" description="Disordered" evidence="1">
    <location>
        <begin position="1164"/>
        <end position="1183"/>
    </location>
</feature>
<feature type="compositionally biased region" description="Basic and acidic residues" evidence="1">
    <location>
        <begin position="1164"/>
        <end position="1173"/>
    </location>
</feature>
<dbReference type="PROSITE" id="PS00109">
    <property type="entry name" value="PROTEIN_KINASE_TYR"/>
    <property type="match status" value="1"/>
</dbReference>
<dbReference type="PROSITE" id="PS50011">
    <property type="entry name" value="PROTEIN_KINASE_DOM"/>
    <property type="match status" value="1"/>
</dbReference>
<keyword evidence="4" id="KW-1185">Reference proteome</keyword>
<dbReference type="InterPro" id="IPR050122">
    <property type="entry name" value="RTK"/>
</dbReference>
<feature type="region of interest" description="Disordered" evidence="1">
    <location>
        <begin position="59"/>
        <end position="112"/>
    </location>
</feature>
<dbReference type="AlphaFoldDB" id="A0A8B7NQF1"/>
<evidence type="ECO:0000259" key="3">
    <source>
        <dbReference type="PROSITE" id="PS50011"/>
    </source>
</evidence>
<dbReference type="GO" id="GO:0010976">
    <property type="term" value="P:positive regulation of neuron projection development"/>
    <property type="evidence" value="ECO:0007669"/>
    <property type="project" value="TreeGrafter"/>
</dbReference>
<dbReference type="Proteomes" id="UP000694843">
    <property type="component" value="Unplaced"/>
</dbReference>
<dbReference type="SUPFAM" id="SSF56112">
    <property type="entry name" value="Protein kinase-like (PK-like)"/>
    <property type="match status" value="1"/>
</dbReference>
<dbReference type="InterPro" id="IPR008266">
    <property type="entry name" value="Tyr_kinase_AS"/>
</dbReference>
<organism evidence="4 5">
    <name type="scientific">Hyalella azteca</name>
    <name type="common">Amphipod</name>
    <dbReference type="NCBI Taxonomy" id="294128"/>
    <lineage>
        <taxon>Eukaryota</taxon>
        <taxon>Metazoa</taxon>
        <taxon>Ecdysozoa</taxon>
        <taxon>Arthropoda</taxon>
        <taxon>Crustacea</taxon>
        <taxon>Multicrustacea</taxon>
        <taxon>Malacostraca</taxon>
        <taxon>Eumalacostraca</taxon>
        <taxon>Peracarida</taxon>
        <taxon>Amphipoda</taxon>
        <taxon>Senticaudata</taxon>
        <taxon>Talitrida</taxon>
        <taxon>Talitroidea</taxon>
        <taxon>Hyalellidae</taxon>
        <taxon>Hyalella</taxon>
    </lineage>
</organism>
<dbReference type="GO" id="GO:0043121">
    <property type="term" value="F:neurotrophin binding"/>
    <property type="evidence" value="ECO:0007669"/>
    <property type="project" value="TreeGrafter"/>
</dbReference>
<feature type="compositionally biased region" description="Polar residues" evidence="1">
    <location>
        <begin position="355"/>
        <end position="373"/>
    </location>
</feature>
<dbReference type="InterPro" id="IPR001245">
    <property type="entry name" value="Ser-Thr/Tyr_kinase_cat_dom"/>
</dbReference>
<feature type="region of interest" description="Disordered" evidence="1">
    <location>
        <begin position="211"/>
        <end position="237"/>
    </location>
</feature>
<feature type="domain" description="Protein kinase" evidence="3">
    <location>
        <begin position="801"/>
        <end position="1258"/>
    </location>
</feature>
<dbReference type="GO" id="GO:0051897">
    <property type="term" value="P:positive regulation of phosphatidylinositol 3-kinase/protein kinase B signal transduction"/>
    <property type="evidence" value="ECO:0007669"/>
    <property type="project" value="TreeGrafter"/>
</dbReference>
<feature type="compositionally biased region" description="Acidic residues" evidence="1">
    <location>
        <begin position="1174"/>
        <end position="1183"/>
    </location>
</feature>
<dbReference type="GO" id="GO:0005886">
    <property type="term" value="C:plasma membrane"/>
    <property type="evidence" value="ECO:0007669"/>
    <property type="project" value="TreeGrafter"/>
</dbReference>
<reference evidence="5" key="1">
    <citation type="submission" date="2025-08" db="UniProtKB">
        <authorList>
            <consortium name="RefSeq"/>
        </authorList>
    </citation>
    <scope>IDENTIFICATION</scope>
    <source>
        <tissue evidence="5">Whole organism</tissue>
    </source>
</reference>
<dbReference type="GO" id="GO:0043235">
    <property type="term" value="C:receptor complex"/>
    <property type="evidence" value="ECO:0007669"/>
    <property type="project" value="TreeGrafter"/>
</dbReference>
<dbReference type="GO" id="GO:0005030">
    <property type="term" value="F:neurotrophin receptor activity"/>
    <property type="evidence" value="ECO:0007669"/>
    <property type="project" value="TreeGrafter"/>
</dbReference>
<dbReference type="GO" id="GO:1990090">
    <property type="term" value="P:cellular response to nerve growth factor stimulus"/>
    <property type="evidence" value="ECO:0007669"/>
    <property type="project" value="TreeGrafter"/>
</dbReference>
<keyword evidence="2" id="KW-0472">Membrane</keyword>
<feature type="region of interest" description="Disordered" evidence="1">
    <location>
        <begin position="470"/>
        <end position="538"/>
    </location>
</feature>
<dbReference type="Gene3D" id="1.10.510.10">
    <property type="entry name" value="Transferase(Phosphotransferase) domain 1"/>
    <property type="match status" value="2"/>
</dbReference>